<dbReference type="InterPro" id="IPR036529">
    <property type="entry name" value="KIX_dom_sf"/>
</dbReference>
<dbReference type="PANTHER" id="PTHR35300">
    <property type="entry name" value="COACTIVATOR CBP, KIX DOMAIN-CONTAINING PROTEIN-RELATED"/>
    <property type="match status" value="1"/>
</dbReference>
<evidence type="ECO:0000313" key="4">
    <source>
        <dbReference type="Proteomes" id="UP001603857"/>
    </source>
</evidence>
<feature type="region of interest" description="Disordered" evidence="2">
    <location>
        <begin position="120"/>
        <end position="142"/>
    </location>
</feature>
<keyword evidence="4" id="KW-1185">Reference proteome</keyword>
<evidence type="ECO:0000313" key="3">
    <source>
        <dbReference type="EMBL" id="KAL2340351.1"/>
    </source>
</evidence>
<dbReference type="EMBL" id="JBGMDY010000003">
    <property type="protein sequence ID" value="KAL2340351.1"/>
    <property type="molecule type" value="Genomic_DNA"/>
</dbReference>
<evidence type="ECO:0000256" key="1">
    <source>
        <dbReference type="ARBA" id="ARBA00023242"/>
    </source>
</evidence>
<dbReference type="AlphaFoldDB" id="A0ABD1MXI5"/>
<dbReference type="Proteomes" id="UP001603857">
    <property type="component" value="Unassembled WGS sequence"/>
</dbReference>
<keyword evidence="1" id="KW-0539">Nucleus</keyword>
<proteinExistence type="predicted"/>
<feature type="compositionally biased region" description="Polar residues" evidence="2">
    <location>
        <begin position="130"/>
        <end position="142"/>
    </location>
</feature>
<accession>A0ABD1MXI5</accession>
<dbReference type="Gene3D" id="1.10.246.20">
    <property type="entry name" value="Coactivator CBP, KIX domain"/>
    <property type="match status" value="1"/>
</dbReference>
<sequence>MPRPGQRPYECMRRGWHSERHQPMRGSVIRQIFRVASEAHSPATKNNKEWQEKLPVVVLRAEEIIYSKANSEAEYLDPHTLVERLHDAINTIIRRDQTTETGHLLPPCVEAALNLGCKPVRTSRSDRHNNPGTYLASRNQNQHRPCSVSAKPVVINGINFVEVLDSNHQNKYPLLDTFASVYHHQPLAVEANPSMNFGLVYPLYYGFEARGPQERNLNQGNTYSDMVFVGRPVISPALEPSRMDLFDNLSCCRVHHVSNRIVNETAVSVVEELRDGGCDLSLRLGICLQRNKTSSATELQDVGLRVSKEGRKFGHSSQQKIERYCFYTRGTGYGAI</sequence>
<reference evidence="3 4" key="1">
    <citation type="submission" date="2024-08" db="EMBL/GenBank/DDBJ databases">
        <title>Insights into the chromosomal genome structure of Flemingia macrophylla.</title>
        <authorList>
            <person name="Ding Y."/>
            <person name="Zhao Y."/>
            <person name="Bi W."/>
            <person name="Wu M."/>
            <person name="Zhao G."/>
            <person name="Gong Y."/>
            <person name="Li W."/>
            <person name="Zhang P."/>
        </authorList>
    </citation>
    <scope>NUCLEOTIDE SEQUENCE [LARGE SCALE GENOMIC DNA]</scope>
    <source>
        <strain evidence="3">DYQJB</strain>
        <tissue evidence="3">Leaf</tissue>
    </source>
</reference>
<protein>
    <submittedName>
        <fullName evidence="3">Uncharacterized protein</fullName>
    </submittedName>
</protein>
<organism evidence="3 4">
    <name type="scientific">Flemingia macrophylla</name>
    <dbReference type="NCBI Taxonomy" id="520843"/>
    <lineage>
        <taxon>Eukaryota</taxon>
        <taxon>Viridiplantae</taxon>
        <taxon>Streptophyta</taxon>
        <taxon>Embryophyta</taxon>
        <taxon>Tracheophyta</taxon>
        <taxon>Spermatophyta</taxon>
        <taxon>Magnoliopsida</taxon>
        <taxon>eudicotyledons</taxon>
        <taxon>Gunneridae</taxon>
        <taxon>Pentapetalae</taxon>
        <taxon>rosids</taxon>
        <taxon>fabids</taxon>
        <taxon>Fabales</taxon>
        <taxon>Fabaceae</taxon>
        <taxon>Papilionoideae</taxon>
        <taxon>50 kb inversion clade</taxon>
        <taxon>NPAAA clade</taxon>
        <taxon>indigoferoid/millettioid clade</taxon>
        <taxon>Phaseoleae</taxon>
        <taxon>Flemingia</taxon>
    </lineage>
</organism>
<gene>
    <name evidence="3" type="ORF">Fmac_008291</name>
</gene>
<evidence type="ECO:0000256" key="2">
    <source>
        <dbReference type="SAM" id="MobiDB-lite"/>
    </source>
</evidence>
<name>A0ABD1MXI5_9FABA</name>
<dbReference type="PANTHER" id="PTHR35300:SF4">
    <property type="entry name" value="HISTONE ACETYLTRANSFERASE"/>
    <property type="match status" value="1"/>
</dbReference>
<comment type="caution">
    <text evidence="3">The sequence shown here is derived from an EMBL/GenBank/DDBJ whole genome shotgun (WGS) entry which is preliminary data.</text>
</comment>